<reference evidence="1" key="1">
    <citation type="submission" date="2020-05" db="EMBL/GenBank/DDBJ databases">
        <authorList>
            <person name="Chiriac C."/>
            <person name="Salcher M."/>
            <person name="Ghai R."/>
            <person name="Kavagutti S V."/>
        </authorList>
    </citation>
    <scope>NUCLEOTIDE SEQUENCE</scope>
</reference>
<dbReference type="Pfam" id="PF14019">
    <property type="entry name" value="DUF4235"/>
    <property type="match status" value="1"/>
</dbReference>
<evidence type="ECO:0000313" key="1">
    <source>
        <dbReference type="EMBL" id="CAB4928781.1"/>
    </source>
</evidence>
<dbReference type="AlphaFoldDB" id="A0A6J7IDN8"/>
<protein>
    <submittedName>
        <fullName evidence="1">Unannotated protein</fullName>
    </submittedName>
</protein>
<dbReference type="EMBL" id="CAFBNF010000005">
    <property type="protein sequence ID" value="CAB4928781.1"/>
    <property type="molecule type" value="Genomic_DNA"/>
</dbReference>
<name>A0A6J7IDN8_9ZZZZ</name>
<gene>
    <name evidence="1" type="ORF">UFOPK3773_00114</name>
</gene>
<sequence>MANVTAVKVIAPIAAIGGTWIVKKGLNAGYRAITGNPAPKASDPSTPLRQAIVWALATAVTDALIQLAIDRWAATSEASTVTA</sequence>
<proteinExistence type="predicted"/>
<dbReference type="InterPro" id="IPR025329">
    <property type="entry name" value="DUF4235"/>
</dbReference>
<accession>A0A6J7IDN8</accession>
<organism evidence="1">
    <name type="scientific">freshwater metagenome</name>
    <dbReference type="NCBI Taxonomy" id="449393"/>
    <lineage>
        <taxon>unclassified sequences</taxon>
        <taxon>metagenomes</taxon>
        <taxon>ecological metagenomes</taxon>
    </lineage>
</organism>